<proteinExistence type="predicted"/>
<reference evidence="1" key="3">
    <citation type="submission" date="2023-03" db="UniProtKB">
        <authorList>
            <consortium name="EnsemblPlants"/>
        </authorList>
    </citation>
    <scope>IDENTIFICATION</scope>
    <source>
        <strain evidence="1">cv. Chiifu-401-42</strain>
    </source>
</reference>
<dbReference type="Gramene" id="Bra017631.1">
    <property type="protein sequence ID" value="Bra017631.1-P"/>
    <property type="gene ID" value="Bra017631"/>
</dbReference>
<sequence length="92" mass="10731">MSSESKVEFLRKLVKVKDGLASDVVEKSENKGRRLEMGDEIYCWRERKVCGAGRERERTEKQALGQSESVKGSDFCLLHYGWSFDHRHLYHP</sequence>
<accession>M4DM99</accession>
<name>M4DM99_BRACM</name>
<dbReference type="Proteomes" id="UP000011750">
    <property type="component" value="Chromosome A03"/>
</dbReference>
<dbReference type="InParanoid" id="M4DM99"/>
<keyword evidence="2" id="KW-1185">Reference proteome</keyword>
<dbReference type="HOGENOM" id="CLU_2416378_0_0_1"/>
<evidence type="ECO:0000313" key="2">
    <source>
        <dbReference type="Proteomes" id="UP000011750"/>
    </source>
</evidence>
<evidence type="ECO:0000313" key="1">
    <source>
        <dbReference type="EnsemblPlants" id="Bra017631.1-P"/>
    </source>
</evidence>
<organism evidence="1 2">
    <name type="scientific">Brassica campestris</name>
    <name type="common">Field mustard</name>
    <dbReference type="NCBI Taxonomy" id="3711"/>
    <lineage>
        <taxon>Eukaryota</taxon>
        <taxon>Viridiplantae</taxon>
        <taxon>Streptophyta</taxon>
        <taxon>Embryophyta</taxon>
        <taxon>Tracheophyta</taxon>
        <taxon>Spermatophyta</taxon>
        <taxon>Magnoliopsida</taxon>
        <taxon>eudicotyledons</taxon>
        <taxon>Gunneridae</taxon>
        <taxon>Pentapetalae</taxon>
        <taxon>rosids</taxon>
        <taxon>malvids</taxon>
        <taxon>Brassicales</taxon>
        <taxon>Brassicaceae</taxon>
        <taxon>Brassiceae</taxon>
        <taxon>Brassica</taxon>
    </lineage>
</organism>
<dbReference type="AlphaFoldDB" id="M4DM99"/>
<protein>
    <submittedName>
        <fullName evidence="1">Uncharacterized protein</fullName>
    </submittedName>
</protein>
<reference evidence="1 2" key="1">
    <citation type="journal article" date="2011" name="Nat. Genet.">
        <title>The genome of the mesopolyploid crop species Brassica rapa.</title>
        <authorList>
            <consortium name="Brassica rapa Genome Sequencing Project Consortium"/>
            <person name="Wang X."/>
            <person name="Wang H."/>
            <person name="Wang J."/>
            <person name="Sun R."/>
            <person name="Wu J."/>
            <person name="Liu S."/>
            <person name="Bai Y."/>
            <person name="Mun J.H."/>
            <person name="Bancroft I."/>
            <person name="Cheng F."/>
            <person name="Huang S."/>
            <person name="Li X."/>
            <person name="Hua W."/>
            <person name="Wang J."/>
            <person name="Wang X."/>
            <person name="Freeling M."/>
            <person name="Pires J.C."/>
            <person name="Paterson A.H."/>
            <person name="Chalhoub B."/>
            <person name="Wang B."/>
            <person name="Hayward A."/>
            <person name="Sharpe A.G."/>
            <person name="Park B.S."/>
            <person name="Weisshaar B."/>
            <person name="Liu B."/>
            <person name="Li B."/>
            <person name="Liu B."/>
            <person name="Tong C."/>
            <person name="Song C."/>
            <person name="Duran C."/>
            <person name="Peng C."/>
            <person name="Geng C."/>
            <person name="Koh C."/>
            <person name="Lin C."/>
            <person name="Edwards D."/>
            <person name="Mu D."/>
            <person name="Shen D."/>
            <person name="Soumpourou E."/>
            <person name="Li F."/>
            <person name="Fraser F."/>
            <person name="Conant G."/>
            <person name="Lassalle G."/>
            <person name="King G.J."/>
            <person name="Bonnema G."/>
            <person name="Tang H."/>
            <person name="Wang H."/>
            <person name="Belcram H."/>
            <person name="Zhou H."/>
            <person name="Hirakawa H."/>
            <person name="Abe H."/>
            <person name="Guo H."/>
            <person name="Wang H."/>
            <person name="Jin H."/>
            <person name="Parkin I.A."/>
            <person name="Batley J."/>
            <person name="Kim J.S."/>
            <person name="Just J."/>
            <person name="Li J."/>
            <person name="Xu J."/>
            <person name="Deng J."/>
            <person name="Kim J.A."/>
            <person name="Li J."/>
            <person name="Yu J."/>
            <person name="Meng J."/>
            <person name="Wang J."/>
            <person name="Min J."/>
            <person name="Poulain J."/>
            <person name="Wang J."/>
            <person name="Hatakeyama K."/>
            <person name="Wu K."/>
            <person name="Wang L."/>
            <person name="Fang L."/>
            <person name="Trick M."/>
            <person name="Links M.G."/>
            <person name="Zhao M."/>
            <person name="Jin M."/>
            <person name="Ramchiary N."/>
            <person name="Drou N."/>
            <person name="Berkman P.J."/>
            <person name="Cai Q."/>
            <person name="Huang Q."/>
            <person name="Li R."/>
            <person name="Tabata S."/>
            <person name="Cheng S."/>
            <person name="Zhang S."/>
            <person name="Zhang S."/>
            <person name="Huang S."/>
            <person name="Sato S."/>
            <person name="Sun S."/>
            <person name="Kwon S.J."/>
            <person name="Choi S.R."/>
            <person name="Lee T.H."/>
            <person name="Fan W."/>
            <person name="Zhao X."/>
            <person name="Tan X."/>
            <person name="Xu X."/>
            <person name="Wang Y."/>
            <person name="Qiu Y."/>
            <person name="Yin Y."/>
            <person name="Li Y."/>
            <person name="Du Y."/>
            <person name="Liao Y."/>
            <person name="Lim Y."/>
            <person name="Narusaka Y."/>
            <person name="Wang Y."/>
            <person name="Wang Z."/>
            <person name="Li Z."/>
            <person name="Wang Z."/>
            <person name="Xiong Z."/>
            <person name="Zhang Z."/>
        </authorList>
    </citation>
    <scope>NUCLEOTIDE SEQUENCE [LARGE SCALE GENOMIC DNA]</scope>
    <source>
        <strain evidence="1 2">cv. Chiifu-401-42</strain>
    </source>
</reference>
<reference evidence="1 2" key="2">
    <citation type="journal article" date="2018" name="Hortic Res">
        <title>Improved Brassica rapa reference genome by single-molecule sequencing and chromosome conformation capture technologies.</title>
        <authorList>
            <person name="Zhang L."/>
            <person name="Cai X."/>
            <person name="Wu J."/>
            <person name="Liu M."/>
            <person name="Grob S."/>
            <person name="Cheng F."/>
            <person name="Liang J."/>
            <person name="Cai C."/>
            <person name="Liu Z."/>
            <person name="Liu B."/>
            <person name="Wang F."/>
            <person name="Li S."/>
            <person name="Liu F."/>
            <person name="Li X."/>
            <person name="Cheng L."/>
            <person name="Yang W."/>
            <person name="Li M.H."/>
            <person name="Grossniklaus U."/>
            <person name="Zheng H."/>
            <person name="Wang X."/>
        </authorList>
    </citation>
    <scope>NUCLEOTIDE SEQUENCE [LARGE SCALE GENOMIC DNA]</scope>
    <source>
        <strain evidence="1 2">cv. Chiifu-401-42</strain>
    </source>
</reference>
<dbReference type="EnsemblPlants" id="Bra017631.1">
    <property type="protein sequence ID" value="Bra017631.1-P"/>
    <property type="gene ID" value="Bra017631"/>
</dbReference>